<gene>
    <name evidence="3" type="ORF">HA039_16095</name>
</gene>
<feature type="compositionally biased region" description="Low complexity" evidence="1">
    <location>
        <begin position="702"/>
        <end position="724"/>
    </location>
</feature>
<dbReference type="Gene3D" id="1.10.10.10">
    <property type="entry name" value="Winged helix-like DNA-binding domain superfamily/Winged helix DNA-binding domain"/>
    <property type="match status" value="1"/>
</dbReference>
<feature type="compositionally biased region" description="Low complexity" evidence="1">
    <location>
        <begin position="350"/>
        <end position="363"/>
    </location>
</feature>
<keyword evidence="4" id="KW-1185">Reference proteome</keyword>
<dbReference type="Pfam" id="PF00196">
    <property type="entry name" value="GerE"/>
    <property type="match status" value="1"/>
</dbReference>
<feature type="region of interest" description="Disordered" evidence="1">
    <location>
        <begin position="1251"/>
        <end position="1298"/>
    </location>
</feature>
<feature type="domain" description="HTH luxR-type" evidence="2">
    <location>
        <begin position="1310"/>
        <end position="1337"/>
    </location>
</feature>
<dbReference type="GO" id="GO:0006355">
    <property type="term" value="P:regulation of DNA-templated transcription"/>
    <property type="evidence" value="ECO:0007669"/>
    <property type="project" value="InterPro"/>
</dbReference>
<evidence type="ECO:0000313" key="3">
    <source>
        <dbReference type="EMBL" id="QIQ03648.1"/>
    </source>
</evidence>
<dbReference type="RefSeq" id="WP_167029945.1">
    <property type="nucleotide sequence ID" value="NZ_CP050177.1"/>
</dbReference>
<feature type="region of interest" description="Disordered" evidence="1">
    <location>
        <begin position="309"/>
        <end position="449"/>
    </location>
</feature>
<feature type="compositionally biased region" description="Gly residues" evidence="1">
    <location>
        <begin position="1282"/>
        <end position="1292"/>
    </location>
</feature>
<evidence type="ECO:0000256" key="1">
    <source>
        <dbReference type="SAM" id="MobiDB-lite"/>
    </source>
</evidence>
<dbReference type="KEGG" id="slia:HA039_16095"/>
<proteinExistence type="predicted"/>
<feature type="compositionally biased region" description="Gly residues" evidence="1">
    <location>
        <begin position="338"/>
        <end position="349"/>
    </location>
</feature>
<evidence type="ECO:0000259" key="2">
    <source>
        <dbReference type="PROSITE" id="PS00622"/>
    </source>
</evidence>
<organism evidence="3 4">
    <name type="scientific">Streptomyces liangshanensis</name>
    <dbReference type="NCBI Taxonomy" id="2717324"/>
    <lineage>
        <taxon>Bacteria</taxon>
        <taxon>Bacillati</taxon>
        <taxon>Actinomycetota</taxon>
        <taxon>Actinomycetes</taxon>
        <taxon>Kitasatosporales</taxon>
        <taxon>Streptomycetaceae</taxon>
        <taxon>Streptomyces</taxon>
    </lineage>
</organism>
<dbReference type="SUPFAM" id="SSF46894">
    <property type="entry name" value="C-terminal effector domain of the bipartite response regulators"/>
    <property type="match status" value="1"/>
</dbReference>
<dbReference type="SUPFAM" id="SSF52540">
    <property type="entry name" value="P-loop containing nucleoside triphosphate hydrolases"/>
    <property type="match status" value="1"/>
</dbReference>
<feature type="region of interest" description="Disordered" evidence="1">
    <location>
        <begin position="868"/>
        <end position="912"/>
    </location>
</feature>
<feature type="region of interest" description="Disordered" evidence="1">
    <location>
        <begin position="947"/>
        <end position="989"/>
    </location>
</feature>
<feature type="compositionally biased region" description="Low complexity" evidence="1">
    <location>
        <begin position="318"/>
        <end position="337"/>
    </location>
</feature>
<accession>A0A6G9GZE9</accession>
<dbReference type="InterPro" id="IPR016032">
    <property type="entry name" value="Sig_transdc_resp-reg_C-effctor"/>
</dbReference>
<feature type="compositionally biased region" description="Low complexity" evidence="1">
    <location>
        <begin position="418"/>
        <end position="435"/>
    </location>
</feature>
<reference evidence="3 4" key="1">
    <citation type="submission" date="2020-03" db="EMBL/GenBank/DDBJ databases">
        <title>A novel species.</title>
        <authorList>
            <person name="Gao J."/>
        </authorList>
    </citation>
    <scope>NUCLEOTIDE SEQUENCE [LARGE SCALE GENOMIC DNA]</scope>
    <source>
        <strain evidence="3 4">QMT-12</strain>
    </source>
</reference>
<dbReference type="Pfam" id="PF13191">
    <property type="entry name" value="AAA_16"/>
    <property type="match status" value="1"/>
</dbReference>
<dbReference type="GO" id="GO:0003677">
    <property type="term" value="F:DNA binding"/>
    <property type="evidence" value="ECO:0007669"/>
    <property type="project" value="InterPro"/>
</dbReference>
<dbReference type="CDD" id="cd06170">
    <property type="entry name" value="LuxR_C_like"/>
    <property type="match status" value="1"/>
</dbReference>
<name>A0A6G9GZE9_9ACTN</name>
<protein>
    <submittedName>
        <fullName evidence="3">AAA family ATPase</fullName>
    </submittedName>
</protein>
<dbReference type="PROSITE" id="PS00622">
    <property type="entry name" value="HTH_LUXR_1"/>
    <property type="match status" value="1"/>
</dbReference>
<dbReference type="Proteomes" id="UP000501179">
    <property type="component" value="Chromosome"/>
</dbReference>
<dbReference type="InterPro" id="IPR000792">
    <property type="entry name" value="Tscrpt_reg_LuxR_C"/>
</dbReference>
<feature type="compositionally biased region" description="Low complexity" evidence="1">
    <location>
        <begin position="972"/>
        <end position="985"/>
    </location>
</feature>
<dbReference type="InterPro" id="IPR027417">
    <property type="entry name" value="P-loop_NTPase"/>
</dbReference>
<evidence type="ECO:0000313" key="4">
    <source>
        <dbReference type="Proteomes" id="UP000501179"/>
    </source>
</evidence>
<dbReference type="InterPro" id="IPR036388">
    <property type="entry name" value="WH-like_DNA-bd_sf"/>
</dbReference>
<dbReference type="InterPro" id="IPR041664">
    <property type="entry name" value="AAA_16"/>
</dbReference>
<dbReference type="SMART" id="SM00421">
    <property type="entry name" value="HTH_LUXR"/>
    <property type="match status" value="1"/>
</dbReference>
<dbReference type="EMBL" id="CP050177">
    <property type="protein sequence ID" value="QIQ03648.1"/>
    <property type="molecule type" value="Genomic_DNA"/>
</dbReference>
<feature type="region of interest" description="Disordered" evidence="1">
    <location>
        <begin position="1361"/>
        <end position="1386"/>
    </location>
</feature>
<sequence length="1386" mass="139446">MQRYRSPLVGRHEEVAEVVRVLRATGPEARTLLVTGAAGAGRTALLHEARRAAAKSGAKVLRLDWEVAEGAAGPEALADAVRAVLAKVRDGRVLARVTHLRRARAEAGGGGGEVALLAVLGDVLADAARHVPFALVVDDADRMPDATASALGLALRVFRPAGVPVVLTARPTLAGRPGGAAQLLAAADGVTDLPPLSPAEVGELVVRRLDRPVEPDLVTALLRALGPSAGSPGAVLSVLAALEDRGGLLELDGLMCLTVPDNELQLTANATELAQLGWPHSPPPPTTFHTATTLAHLVAHADLHVEDLHRTPLPTAPPGADRPAPDAPEAGRPETGPSGVGRSGVGPSGVGPSEPGLPGVGLSEPGPSEHGGQSEAGAADDGPPGAGPPEVDAPEADPPGAGAAETVGSEAAPSQVGASQATPSQATPPQATPPQVGASEAGPSETLGRAVDGLVKDRVVTVDRAGRVSFAVPALAAALRALPGGHHDVRPLHATITRSFTDRLGAVAAGTVHPRLAGHVAAAGAALDAALAVPLLLAAARTSAKSEPSSGVRGYHAALRHLSPYDPATATVLRESAALSLRSADHVGVLALGEQVLECLEARNGEEATPDRDDLEWVTQACALSTLHEHRSPRSDDVDPRYAAALTQVPTAAALAALGAPYGIGPTTPTTPNAIPHKPPTPVPGHDLGSGLNPGPGASLNPEAAPGPGLNPAPGLHLRLNPGPGAGPNPEAAPAPGFDLDPDLSSGPGLNPGPVLGSDLGSDSVPGPAPDPGPVLGSDLGSGSNPGSAAAPEPGPVVKAAPYPGPSPDAAREGDPAPGPDLDSGPGPGPGLEAAPVLDAFPGPVPGHAPIPDLDFVLDPGPVLGASLAPGPDPALAPGPATVPDAATGAGPGTLSGPNPGAGPNPAPGSLAPSWASPLPSLAEVRLLAAAVGGHARFEGAWQALAQRGSRGGAPDRGPDSIPGGAPGLAPGGAPDRSHGRVPGRVPGGAPGLALPSAVDLDRLRSAAAYGDLAGALGAVLGERYVGAGRSAAGEYQGMVRDYLAGRWDRALSAARRIEARGRGDGVPGVVQPARALAAEIQLVRGKLGRAREWLDLIPDSVGHPLVARARLGVRYWSGQGDEAMEAAAVEAAWRDVRRARADGLLAGVDRVLLRILSIEMERNDPEAVRRAAAEIEALHDEVASPMTREAVLAARGMAHGDADSALAAYELVRERGDVPLQVDCCGSLAEVGDDPGRWLAEATRSGHALGMGRPVRNRLGAAARRRNVSLPRGRGPRGAPDGQGGPAGSGGRNERGERDVQLIELVSDGSTNRQVAARLGCSEKTVEQRLTRLFRRTGCRSRAELAAAWLDGSLVRRGLLPGPAAPDRPGGDGPSPVSTPFHPPA</sequence>
<feature type="region of interest" description="Disordered" evidence="1">
    <location>
        <begin position="667"/>
        <end position="846"/>
    </location>
</feature>
<feature type="compositionally biased region" description="Low complexity" evidence="1">
    <location>
        <begin position="1272"/>
        <end position="1281"/>
    </location>
</feature>